<dbReference type="PANTHER" id="PTHR42713:SF3">
    <property type="entry name" value="TRANSCRIPTIONAL REGULATORY PROTEIN HPTR"/>
    <property type="match status" value="1"/>
</dbReference>
<keyword evidence="7" id="KW-0804">Transcription</keyword>
<keyword evidence="2" id="KW-0963">Cytoplasm</keyword>
<keyword evidence="3 8" id="KW-0597">Phosphoprotein</keyword>
<evidence type="ECO:0000256" key="2">
    <source>
        <dbReference type="ARBA" id="ARBA00022490"/>
    </source>
</evidence>
<evidence type="ECO:0000259" key="9">
    <source>
        <dbReference type="PROSITE" id="PS01124"/>
    </source>
</evidence>
<name>A0A329LJV1_9BACL</name>
<feature type="domain" description="HTH araC/xylS-type" evidence="9">
    <location>
        <begin position="429"/>
        <end position="527"/>
    </location>
</feature>
<evidence type="ECO:0000256" key="5">
    <source>
        <dbReference type="ARBA" id="ARBA00023015"/>
    </source>
</evidence>
<evidence type="ECO:0000313" key="11">
    <source>
        <dbReference type="EMBL" id="RAV08244.1"/>
    </source>
</evidence>
<dbReference type="GO" id="GO:0005737">
    <property type="term" value="C:cytoplasm"/>
    <property type="evidence" value="ECO:0007669"/>
    <property type="project" value="UniProtKB-SubCell"/>
</dbReference>
<dbReference type="AlphaFoldDB" id="A0A329LJV1"/>
<feature type="domain" description="Response regulatory" evidence="10">
    <location>
        <begin position="3"/>
        <end position="120"/>
    </location>
</feature>
<dbReference type="GO" id="GO:0003700">
    <property type="term" value="F:DNA-binding transcription factor activity"/>
    <property type="evidence" value="ECO:0007669"/>
    <property type="project" value="InterPro"/>
</dbReference>
<dbReference type="EMBL" id="QMFB01000062">
    <property type="protein sequence ID" value="RAV08244.1"/>
    <property type="molecule type" value="Genomic_DNA"/>
</dbReference>
<dbReference type="PANTHER" id="PTHR42713">
    <property type="entry name" value="HISTIDINE KINASE-RELATED"/>
    <property type="match status" value="1"/>
</dbReference>
<reference evidence="11 12" key="1">
    <citation type="journal article" date="2009" name="Int. J. Syst. Evol. Microbiol.">
        <title>Paenibacillus contaminans sp. nov., isolated from a contaminated laboratory plate.</title>
        <authorList>
            <person name="Chou J.H."/>
            <person name="Lee J.H."/>
            <person name="Lin M.C."/>
            <person name="Chang P.S."/>
            <person name="Arun A.B."/>
            <person name="Young C.C."/>
            <person name="Chen W.M."/>
        </authorList>
    </citation>
    <scope>NUCLEOTIDE SEQUENCE [LARGE SCALE GENOMIC DNA]</scope>
    <source>
        <strain evidence="11 12">CKOBP-6</strain>
    </source>
</reference>
<dbReference type="SMART" id="SM00342">
    <property type="entry name" value="HTH_ARAC"/>
    <property type="match status" value="1"/>
</dbReference>
<dbReference type="PROSITE" id="PS50110">
    <property type="entry name" value="RESPONSE_REGULATORY"/>
    <property type="match status" value="1"/>
</dbReference>
<evidence type="ECO:0000256" key="6">
    <source>
        <dbReference type="ARBA" id="ARBA00023125"/>
    </source>
</evidence>
<proteinExistence type="predicted"/>
<dbReference type="GO" id="GO:0043565">
    <property type="term" value="F:sequence-specific DNA binding"/>
    <property type="evidence" value="ECO:0007669"/>
    <property type="project" value="InterPro"/>
</dbReference>
<dbReference type="Gene3D" id="3.40.50.2300">
    <property type="match status" value="1"/>
</dbReference>
<dbReference type="InterPro" id="IPR009057">
    <property type="entry name" value="Homeodomain-like_sf"/>
</dbReference>
<dbReference type="PROSITE" id="PS01124">
    <property type="entry name" value="HTH_ARAC_FAMILY_2"/>
    <property type="match status" value="1"/>
</dbReference>
<evidence type="ECO:0000313" key="12">
    <source>
        <dbReference type="Proteomes" id="UP000250369"/>
    </source>
</evidence>
<evidence type="ECO:0000256" key="3">
    <source>
        <dbReference type="ARBA" id="ARBA00022553"/>
    </source>
</evidence>
<dbReference type="CDD" id="cd17536">
    <property type="entry name" value="REC_YesN-like"/>
    <property type="match status" value="1"/>
</dbReference>
<protein>
    <recommendedName>
        <fullName evidence="13">DNA-binding response regulator</fullName>
    </recommendedName>
</protein>
<dbReference type="InterPro" id="IPR011006">
    <property type="entry name" value="CheY-like_superfamily"/>
</dbReference>
<comment type="caution">
    <text evidence="11">The sequence shown here is derived from an EMBL/GenBank/DDBJ whole genome shotgun (WGS) entry which is preliminary data.</text>
</comment>
<dbReference type="GO" id="GO:0000160">
    <property type="term" value="P:phosphorelay signal transduction system"/>
    <property type="evidence" value="ECO:0007669"/>
    <property type="project" value="UniProtKB-KW"/>
</dbReference>
<evidence type="ECO:0000256" key="7">
    <source>
        <dbReference type="ARBA" id="ARBA00023163"/>
    </source>
</evidence>
<keyword evidence="4" id="KW-0902">Two-component regulatory system</keyword>
<sequence>MRTIMIADDEKLVRVGLQSIVNWEQHGYEIIGAYKNGEEAWEAVQERCPDILLTDIRMPRMDGISLIAQLKKYYPHVHVVILSSYEDFEYTRKAIQLNVRDYLIKHELEADELMRVLNALNYPAMEREEAPVSLMLQEKQKLLFLTRQSGHEIWRNEVLLANEIPLMFHRFGTVAGDRHVFYWLSFRELAAAGNGSEQESKALSVLLEETLERFHACLVGFEAGTYLGFIRMTDLPLAAAKQEAGKIVEEVQRTAKDSLNTELICGLSKGFHQFTSLPAGRKEAANVLESNDSQTKAVFWNEDLPELRSFSETEWIGLYHQVKNMLGNEQFDQLVLWIRLQFQSVLTEVNLQEAARFAQMIAQKLIDLLMEKYQVDLIRQNKDFPEVNEQLKQLQHPGSNNELLQILIQVLQAGQAVIGEQKEKKRWIMKTYAFIEANYRQPLRLEQVARHVSLSENYFSQRFHQETGSSFSDYLMTYRIEKAKELFLDDRLSTEEIADRVGYANPNYFIRVFKKITGITVSEYRRK</sequence>
<comment type="subcellular location">
    <subcellularLocation>
        <location evidence="1">Cytoplasm</location>
    </subcellularLocation>
</comment>
<evidence type="ECO:0000256" key="8">
    <source>
        <dbReference type="PROSITE-ProRule" id="PRU00169"/>
    </source>
</evidence>
<dbReference type="InterPro" id="IPR051552">
    <property type="entry name" value="HptR"/>
</dbReference>
<dbReference type="Pfam" id="PF12833">
    <property type="entry name" value="HTH_18"/>
    <property type="match status" value="1"/>
</dbReference>
<organism evidence="11 12">
    <name type="scientific">Paenibacillus contaminans</name>
    <dbReference type="NCBI Taxonomy" id="450362"/>
    <lineage>
        <taxon>Bacteria</taxon>
        <taxon>Bacillati</taxon>
        <taxon>Bacillota</taxon>
        <taxon>Bacilli</taxon>
        <taxon>Bacillales</taxon>
        <taxon>Paenibacillaceae</taxon>
        <taxon>Paenibacillus</taxon>
    </lineage>
</organism>
<dbReference type="SMART" id="SM00448">
    <property type="entry name" value="REC"/>
    <property type="match status" value="1"/>
</dbReference>
<dbReference type="Pfam" id="PF00072">
    <property type="entry name" value="Response_reg"/>
    <property type="match status" value="1"/>
</dbReference>
<dbReference type="InterPro" id="IPR001789">
    <property type="entry name" value="Sig_transdc_resp-reg_receiver"/>
</dbReference>
<dbReference type="RefSeq" id="WP_113036894.1">
    <property type="nucleotide sequence ID" value="NZ_QMFB01000062.1"/>
</dbReference>
<dbReference type="OrthoDB" id="342399at2"/>
<evidence type="ECO:0000256" key="4">
    <source>
        <dbReference type="ARBA" id="ARBA00023012"/>
    </source>
</evidence>
<dbReference type="InterPro" id="IPR018060">
    <property type="entry name" value="HTH_AraC"/>
</dbReference>
<accession>A0A329LJV1</accession>
<keyword evidence="12" id="KW-1185">Reference proteome</keyword>
<evidence type="ECO:0000256" key="1">
    <source>
        <dbReference type="ARBA" id="ARBA00004496"/>
    </source>
</evidence>
<keyword evidence="5" id="KW-0805">Transcription regulation</keyword>
<evidence type="ECO:0008006" key="13">
    <source>
        <dbReference type="Google" id="ProtNLM"/>
    </source>
</evidence>
<dbReference type="Proteomes" id="UP000250369">
    <property type="component" value="Unassembled WGS sequence"/>
</dbReference>
<feature type="modified residue" description="4-aspartylphosphate" evidence="8">
    <location>
        <position position="55"/>
    </location>
</feature>
<dbReference type="SUPFAM" id="SSF46689">
    <property type="entry name" value="Homeodomain-like"/>
    <property type="match status" value="2"/>
</dbReference>
<evidence type="ECO:0000259" key="10">
    <source>
        <dbReference type="PROSITE" id="PS50110"/>
    </source>
</evidence>
<gene>
    <name evidence="11" type="ORF">DQG23_41320</name>
</gene>
<keyword evidence="6" id="KW-0238">DNA-binding</keyword>
<dbReference type="SUPFAM" id="SSF52172">
    <property type="entry name" value="CheY-like"/>
    <property type="match status" value="1"/>
</dbReference>
<dbReference type="Gene3D" id="1.10.10.60">
    <property type="entry name" value="Homeodomain-like"/>
    <property type="match status" value="2"/>
</dbReference>